<evidence type="ECO:0000256" key="2">
    <source>
        <dbReference type="ARBA" id="ARBA00012663"/>
    </source>
</evidence>
<dbReference type="EC" id="3.2.1.52" evidence="2"/>
<dbReference type="PANTHER" id="PTHR22600">
    <property type="entry name" value="BETA-HEXOSAMINIDASE"/>
    <property type="match status" value="1"/>
</dbReference>
<gene>
    <name evidence="6" type="ORF">N869_01995</name>
</gene>
<dbReference type="PANTHER" id="PTHR22600:SF57">
    <property type="entry name" value="BETA-N-ACETYLHEXOSAMINIDASE"/>
    <property type="match status" value="1"/>
</dbReference>
<organism evidence="6 7">
    <name type="scientific">Cellulomonas bogoriensis 69B4 = DSM 16987</name>
    <dbReference type="NCBI Taxonomy" id="1386082"/>
    <lineage>
        <taxon>Bacteria</taxon>
        <taxon>Bacillati</taxon>
        <taxon>Actinomycetota</taxon>
        <taxon>Actinomycetes</taxon>
        <taxon>Micrococcales</taxon>
        <taxon>Cellulomonadaceae</taxon>
        <taxon>Cellulomonas</taxon>
    </lineage>
</organism>
<dbReference type="GO" id="GO:0004563">
    <property type="term" value="F:beta-N-acetylhexosaminidase activity"/>
    <property type="evidence" value="ECO:0007669"/>
    <property type="project" value="UniProtKB-EC"/>
</dbReference>
<dbReference type="Proteomes" id="UP000054314">
    <property type="component" value="Unassembled WGS sequence"/>
</dbReference>
<evidence type="ECO:0000313" key="7">
    <source>
        <dbReference type="Proteomes" id="UP000054314"/>
    </source>
</evidence>
<keyword evidence="3" id="KW-0378">Hydrolase</keyword>
<dbReference type="GO" id="GO:0030203">
    <property type="term" value="P:glycosaminoglycan metabolic process"/>
    <property type="evidence" value="ECO:0007669"/>
    <property type="project" value="TreeGrafter"/>
</dbReference>
<accession>A0A0A0C3K9</accession>
<feature type="domain" description="Beta-hexosaminidase bacterial type N-terminal" evidence="5">
    <location>
        <begin position="9"/>
        <end position="118"/>
    </location>
</feature>
<dbReference type="InterPro" id="IPR025705">
    <property type="entry name" value="Beta_hexosaminidase_sua/sub"/>
</dbReference>
<dbReference type="InterPro" id="IPR029018">
    <property type="entry name" value="Hex-like_dom2"/>
</dbReference>
<comment type="caution">
    <text evidence="6">The sequence shown here is derived from an EMBL/GenBank/DDBJ whole genome shotgun (WGS) entry which is preliminary data.</text>
</comment>
<proteinExistence type="predicted"/>
<keyword evidence="7" id="KW-1185">Reference proteome</keyword>
<evidence type="ECO:0000313" key="6">
    <source>
        <dbReference type="EMBL" id="KGM13969.1"/>
    </source>
</evidence>
<dbReference type="Gene3D" id="3.20.20.80">
    <property type="entry name" value="Glycosidases"/>
    <property type="match status" value="1"/>
</dbReference>
<dbReference type="GO" id="GO:0016020">
    <property type="term" value="C:membrane"/>
    <property type="evidence" value="ECO:0007669"/>
    <property type="project" value="TreeGrafter"/>
</dbReference>
<keyword evidence="4" id="KW-0326">Glycosidase</keyword>
<dbReference type="EMBL" id="AXCZ01000018">
    <property type="protein sequence ID" value="KGM13969.1"/>
    <property type="molecule type" value="Genomic_DNA"/>
</dbReference>
<evidence type="ECO:0000256" key="3">
    <source>
        <dbReference type="ARBA" id="ARBA00022801"/>
    </source>
</evidence>
<dbReference type="SUPFAM" id="SSF51445">
    <property type="entry name" value="(Trans)glycosidases"/>
    <property type="match status" value="1"/>
</dbReference>
<reference evidence="6 7" key="1">
    <citation type="submission" date="2013-08" db="EMBL/GenBank/DDBJ databases">
        <title>Genome sequencing of Cellulomonas bogoriensis 69B4.</title>
        <authorList>
            <person name="Chen F."/>
            <person name="Li Y."/>
            <person name="Wang G."/>
        </authorList>
    </citation>
    <scope>NUCLEOTIDE SEQUENCE [LARGE SCALE GENOMIC DNA]</scope>
    <source>
        <strain evidence="6 7">69B4</strain>
    </source>
</reference>
<protein>
    <recommendedName>
        <fullName evidence="2">beta-N-acetylhexosaminidase</fullName>
        <ecNumber evidence="2">3.2.1.52</ecNumber>
    </recommendedName>
</protein>
<dbReference type="AlphaFoldDB" id="A0A0A0C3K9"/>
<dbReference type="Gene3D" id="3.30.379.10">
    <property type="entry name" value="Chitobiase/beta-hexosaminidase domain 2-like"/>
    <property type="match status" value="1"/>
</dbReference>
<evidence type="ECO:0000256" key="4">
    <source>
        <dbReference type="ARBA" id="ARBA00023295"/>
    </source>
</evidence>
<dbReference type="InterPro" id="IPR015882">
    <property type="entry name" value="HEX_bac_N"/>
</dbReference>
<evidence type="ECO:0000259" key="5">
    <source>
        <dbReference type="Pfam" id="PF02838"/>
    </source>
</evidence>
<evidence type="ECO:0000256" key="1">
    <source>
        <dbReference type="ARBA" id="ARBA00001231"/>
    </source>
</evidence>
<dbReference type="SUPFAM" id="SSF55545">
    <property type="entry name" value="beta-N-acetylhexosaminidase-like domain"/>
    <property type="match status" value="1"/>
</dbReference>
<dbReference type="Pfam" id="PF02838">
    <property type="entry name" value="Glyco_hydro_20b"/>
    <property type="match status" value="1"/>
</dbReference>
<dbReference type="GO" id="GO:0005975">
    <property type="term" value="P:carbohydrate metabolic process"/>
    <property type="evidence" value="ECO:0007669"/>
    <property type="project" value="InterPro"/>
</dbReference>
<name>A0A0A0C3K9_9CELL</name>
<comment type="catalytic activity">
    <reaction evidence="1">
        <text>Hydrolysis of terminal non-reducing N-acetyl-D-hexosamine residues in N-acetyl-beta-D-hexosaminides.</text>
        <dbReference type="EC" id="3.2.1.52"/>
    </reaction>
</comment>
<dbReference type="InterPro" id="IPR017853">
    <property type="entry name" value="GH"/>
</dbReference>
<sequence length="415" mass="42462">MHVSRSPGKATFLLSGMRVVSDPDPVAVGVAVLVATRVGDLGGFPVAVVQEDDGEPGAVVLQLVSDPLDAGLPVALDAERSAEAYSLEVTGGRAVVTAVRGCGLLRGVATLNQLARPVRVPTPRTRVPGGADDGPDPVVPDGAPPCETHVLVPAVRVTDHPRYLWRGVALDPRGHELTVDGVAGVLAVMSSLKLNVLRLPVDRGWDEEGGRAGAATIGAVLTHAAARGVTVVPGLNLALCGPDQVDQVTSVSPGPWVDLSAGWSAASAAVRRDALGVLGAAGRRVVCRACPPGERLPAGSVVLLDGTTSAPLTEGVLGLSSWSDQEPDLRATYLREPSTELPELTVHTTAGAELVLTGLGRGGVRDHLEALTVVAEVGWAAPARRSWDAFCSRLTAQGLTPSQATTGAGATTGTR</sequence>